<dbReference type="InterPro" id="IPR036514">
    <property type="entry name" value="SGNH_hydro_sf"/>
</dbReference>
<dbReference type="OrthoDB" id="9796461at2"/>
<feature type="transmembrane region" description="Helical" evidence="10">
    <location>
        <begin position="88"/>
        <end position="106"/>
    </location>
</feature>
<organism evidence="12 13">
    <name type="scientific">Paenibacillus pectinilyticus</name>
    <dbReference type="NCBI Taxonomy" id="512399"/>
    <lineage>
        <taxon>Bacteria</taxon>
        <taxon>Bacillati</taxon>
        <taxon>Bacillota</taxon>
        <taxon>Bacilli</taxon>
        <taxon>Bacillales</taxon>
        <taxon>Paenibacillaceae</taxon>
        <taxon>Paenibacillus</taxon>
    </lineage>
</organism>
<evidence type="ECO:0000256" key="4">
    <source>
        <dbReference type="ARBA" id="ARBA00022679"/>
    </source>
</evidence>
<dbReference type="GO" id="GO:0005886">
    <property type="term" value="C:plasma membrane"/>
    <property type="evidence" value="ECO:0007669"/>
    <property type="project" value="UniProtKB-SubCell"/>
</dbReference>
<keyword evidence="7 10" id="KW-0472">Membrane</keyword>
<keyword evidence="4" id="KW-0808">Transferase</keyword>
<dbReference type="STRING" id="512399.A8709_31185"/>
<accession>A0A1C0ZXL5</accession>
<keyword evidence="3" id="KW-1003">Cell membrane</keyword>
<feature type="transmembrane region" description="Helical" evidence="10">
    <location>
        <begin position="343"/>
        <end position="363"/>
    </location>
</feature>
<feature type="transmembrane region" description="Helical" evidence="10">
    <location>
        <begin position="181"/>
        <end position="199"/>
    </location>
</feature>
<dbReference type="GO" id="GO:0016747">
    <property type="term" value="F:acyltransferase activity, transferring groups other than amino-acyl groups"/>
    <property type="evidence" value="ECO:0007669"/>
    <property type="project" value="InterPro"/>
</dbReference>
<keyword evidence="6 10" id="KW-1133">Transmembrane helix</keyword>
<evidence type="ECO:0000256" key="7">
    <source>
        <dbReference type="ARBA" id="ARBA00023136"/>
    </source>
</evidence>
<feature type="transmembrane region" description="Helical" evidence="10">
    <location>
        <begin position="244"/>
        <end position="263"/>
    </location>
</feature>
<evidence type="ECO:0000256" key="1">
    <source>
        <dbReference type="ARBA" id="ARBA00004651"/>
    </source>
</evidence>
<comment type="subcellular location">
    <subcellularLocation>
        <location evidence="1">Cell membrane</location>
        <topology evidence="1">Multi-pass membrane protein</topology>
    </subcellularLocation>
</comment>
<feature type="compositionally biased region" description="Polar residues" evidence="9">
    <location>
        <begin position="502"/>
        <end position="519"/>
    </location>
</feature>
<dbReference type="GO" id="GO:0009103">
    <property type="term" value="P:lipopolysaccharide biosynthetic process"/>
    <property type="evidence" value="ECO:0007669"/>
    <property type="project" value="TreeGrafter"/>
</dbReference>
<evidence type="ECO:0000313" key="13">
    <source>
        <dbReference type="Proteomes" id="UP000093309"/>
    </source>
</evidence>
<evidence type="ECO:0000256" key="2">
    <source>
        <dbReference type="ARBA" id="ARBA00007400"/>
    </source>
</evidence>
<dbReference type="Gene3D" id="3.40.50.1110">
    <property type="entry name" value="SGNH hydrolase"/>
    <property type="match status" value="1"/>
</dbReference>
<protein>
    <recommendedName>
        <fullName evidence="11">Acyltransferase 3 domain-containing protein</fullName>
    </recommendedName>
</protein>
<feature type="compositionally biased region" description="Pro residues" evidence="9">
    <location>
        <begin position="472"/>
        <end position="484"/>
    </location>
</feature>
<evidence type="ECO:0000256" key="9">
    <source>
        <dbReference type="SAM" id="MobiDB-lite"/>
    </source>
</evidence>
<sequence>MKEESKLTAGNSRSKGRYMSGLDGLRALSVLAVIVYHLNSSWLPGGLLGVGVFFTLSGYLITDQLLVQWQTTRRIDLKDFWLKRVRRLMPAMLFMLAIVCLWLLIFDRSRLMQLQGDFVSVLLYFNNWWLIFHKVSYFESFGPPSPIGHLWSLAIEEQFYFIWPLVLALVLRYVHRRGTLFVLTLAGALVSMLVMAFVYQPDLDPSRVYYGTDTRAFALLIGGALAIVWPSRKLSEKMTGHSSKMLDMMGGAGLVVILLMMWTTNAYKASLYVGGLGLFSIITAIVIAAIAHPASLLGKVMGSKPLRWLGKRSYSLYIWHFPVIILTSSSMNTGGTDLSTVTVQILLSLLLAAFSYSCIEEPFRRGVFQPKQWILSLRSPLRVRYMLMIGILPIQLFVMSFSNNSFAEKLSANAAMIHQEATNVSLVPTDSLFVPSVGPKLVPSPSPAATSSQTIVPSPSVSSVPKVSLTPTPSPTIVPSPSPSSSPTATITPLPTPATKEPPNSQISLPVSDVSQETGKVSPDPKVDAEQSITAIGDSVILDAAPFLEKLLPGIVVDGKVGRQMSQLAAVIDDLKSKNQLGRRVIIELGTNGSFNPDQLRGVLTTLGDVKQIILVNTRVPRAWQDNVNATLSKVAAEFPQATVVDWHKASQGKEMYFVQDGVHLKTEGASYYASLLSDAVQKGGR</sequence>
<comment type="similarity">
    <text evidence="2">Belongs to the acyltransferase 3 family.</text>
</comment>
<evidence type="ECO:0000259" key="11">
    <source>
        <dbReference type="Pfam" id="PF01757"/>
    </source>
</evidence>
<dbReference type="AlphaFoldDB" id="A0A1C0ZXL5"/>
<comment type="caution">
    <text evidence="12">The sequence shown here is derived from an EMBL/GenBank/DDBJ whole genome shotgun (WGS) entry which is preliminary data.</text>
</comment>
<gene>
    <name evidence="12" type="ORF">A8709_31185</name>
</gene>
<dbReference type="Proteomes" id="UP000093309">
    <property type="component" value="Unassembled WGS sequence"/>
</dbReference>
<evidence type="ECO:0000256" key="6">
    <source>
        <dbReference type="ARBA" id="ARBA00022989"/>
    </source>
</evidence>
<feature type="region of interest" description="Disordered" evidence="9">
    <location>
        <begin position="443"/>
        <end position="526"/>
    </location>
</feature>
<proteinExistence type="inferred from homology"/>
<keyword evidence="5 10" id="KW-0812">Transmembrane</keyword>
<evidence type="ECO:0000256" key="5">
    <source>
        <dbReference type="ARBA" id="ARBA00022692"/>
    </source>
</evidence>
<keyword evidence="8" id="KW-0012">Acyltransferase</keyword>
<evidence type="ECO:0000256" key="10">
    <source>
        <dbReference type="SAM" id="Phobius"/>
    </source>
</evidence>
<reference evidence="13" key="1">
    <citation type="submission" date="2016-05" db="EMBL/GenBank/DDBJ databases">
        <title>Paenibacillus oryzae. sp. nov., isolated from the rice root.</title>
        <authorList>
            <person name="Zhang J."/>
            <person name="Zhang X."/>
        </authorList>
    </citation>
    <scope>NUCLEOTIDE SEQUENCE [LARGE SCALE GENOMIC DNA]</scope>
    <source>
        <strain evidence="13">KCTC13222</strain>
    </source>
</reference>
<dbReference type="InterPro" id="IPR050879">
    <property type="entry name" value="Acyltransferase_3"/>
</dbReference>
<dbReference type="PANTHER" id="PTHR23028:SF53">
    <property type="entry name" value="ACYL_TRANSF_3 DOMAIN-CONTAINING PROTEIN"/>
    <property type="match status" value="1"/>
</dbReference>
<dbReference type="CDD" id="cd01840">
    <property type="entry name" value="SGNH_hydrolase_yrhL_like"/>
    <property type="match status" value="1"/>
</dbReference>
<dbReference type="EMBL" id="LYPC01000027">
    <property type="protein sequence ID" value="OCT12768.1"/>
    <property type="molecule type" value="Genomic_DNA"/>
</dbReference>
<dbReference type="SUPFAM" id="SSF52266">
    <property type="entry name" value="SGNH hydrolase"/>
    <property type="match status" value="1"/>
</dbReference>
<dbReference type="PANTHER" id="PTHR23028">
    <property type="entry name" value="ACETYLTRANSFERASE"/>
    <property type="match status" value="1"/>
</dbReference>
<feature type="compositionally biased region" description="Low complexity" evidence="9">
    <location>
        <begin position="447"/>
        <end position="471"/>
    </location>
</feature>
<feature type="domain" description="Acyltransferase 3" evidence="11">
    <location>
        <begin position="21"/>
        <end position="356"/>
    </location>
</feature>
<dbReference type="Pfam" id="PF01757">
    <property type="entry name" value="Acyl_transf_3"/>
    <property type="match status" value="1"/>
</dbReference>
<name>A0A1C0ZXL5_9BACL</name>
<evidence type="ECO:0000313" key="12">
    <source>
        <dbReference type="EMBL" id="OCT12768.1"/>
    </source>
</evidence>
<feature type="transmembrane region" description="Helical" evidence="10">
    <location>
        <begin position="158"/>
        <end position="174"/>
    </location>
</feature>
<feature type="transmembrane region" description="Helical" evidence="10">
    <location>
        <begin position="45"/>
        <end position="67"/>
    </location>
</feature>
<feature type="compositionally biased region" description="Low complexity" evidence="9">
    <location>
        <begin position="485"/>
        <end position="499"/>
    </location>
</feature>
<feature type="transmembrane region" description="Helical" evidence="10">
    <location>
        <begin position="269"/>
        <end position="293"/>
    </location>
</feature>
<evidence type="ECO:0000256" key="8">
    <source>
        <dbReference type="ARBA" id="ARBA00023315"/>
    </source>
</evidence>
<dbReference type="InterPro" id="IPR002656">
    <property type="entry name" value="Acyl_transf_3_dom"/>
</dbReference>
<evidence type="ECO:0000256" key="3">
    <source>
        <dbReference type="ARBA" id="ARBA00022475"/>
    </source>
</evidence>
<keyword evidence="13" id="KW-1185">Reference proteome</keyword>
<feature type="transmembrane region" description="Helical" evidence="10">
    <location>
        <begin position="383"/>
        <end position="401"/>
    </location>
</feature>